<dbReference type="AlphaFoldDB" id="A0AA40A664"/>
<organism evidence="2 3">
    <name type="scientific">Lasiosphaeria miniovina</name>
    <dbReference type="NCBI Taxonomy" id="1954250"/>
    <lineage>
        <taxon>Eukaryota</taxon>
        <taxon>Fungi</taxon>
        <taxon>Dikarya</taxon>
        <taxon>Ascomycota</taxon>
        <taxon>Pezizomycotina</taxon>
        <taxon>Sordariomycetes</taxon>
        <taxon>Sordariomycetidae</taxon>
        <taxon>Sordariales</taxon>
        <taxon>Lasiosphaeriaceae</taxon>
        <taxon>Lasiosphaeria</taxon>
    </lineage>
</organism>
<proteinExistence type="predicted"/>
<evidence type="ECO:0000313" key="2">
    <source>
        <dbReference type="EMBL" id="KAK0709945.1"/>
    </source>
</evidence>
<reference evidence="2" key="1">
    <citation type="submission" date="2023-06" db="EMBL/GenBank/DDBJ databases">
        <title>Genome-scale phylogeny and comparative genomics of the fungal order Sordariales.</title>
        <authorList>
            <consortium name="Lawrence Berkeley National Laboratory"/>
            <person name="Hensen N."/>
            <person name="Bonometti L."/>
            <person name="Westerberg I."/>
            <person name="Brannstrom I.O."/>
            <person name="Guillou S."/>
            <person name="Cros-Aarteil S."/>
            <person name="Calhoun S."/>
            <person name="Haridas S."/>
            <person name="Kuo A."/>
            <person name="Mondo S."/>
            <person name="Pangilinan J."/>
            <person name="Riley R."/>
            <person name="LaButti K."/>
            <person name="Andreopoulos B."/>
            <person name="Lipzen A."/>
            <person name="Chen C."/>
            <person name="Yanf M."/>
            <person name="Daum C."/>
            <person name="Ng V."/>
            <person name="Clum A."/>
            <person name="Steindorff A."/>
            <person name="Ohm R."/>
            <person name="Martin F."/>
            <person name="Silar P."/>
            <person name="Natvig D."/>
            <person name="Lalanne C."/>
            <person name="Gautier V."/>
            <person name="Ament-velasquez S.L."/>
            <person name="Kruys A."/>
            <person name="Hutchinson M.I."/>
            <person name="Powell A.J."/>
            <person name="Barry K."/>
            <person name="Miller A.N."/>
            <person name="Grigoriev I.V."/>
            <person name="Debuchy R."/>
            <person name="Gladieux P."/>
            <person name="Thoren M.H."/>
            <person name="Johannesson H."/>
        </authorList>
    </citation>
    <scope>NUCLEOTIDE SEQUENCE</scope>
    <source>
        <strain evidence="2">SMH2392-1A</strain>
    </source>
</reference>
<comment type="caution">
    <text evidence="2">The sequence shown here is derived from an EMBL/GenBank/DDBJ whole genome shotgun (WGS) entry which is preliminary data.</text>
</comment>
<dbReference type="Proteomes" id="UP001172101">
    <property type="component" value="Unassembled WGS sequence"/>
</dbReference>
<feature type="region of interest" description="Disordered" evidence="1">
    <location>
        <begin position="400"/>
        <end position="422"/>
    </location>
</feature>
<feature type="compositionally biased region" description="Low complexity" evidence="1">
    <location>
        <begin position="404"/>
        <end position="417"/>
    </location>
</feature>
<evidence type="ECO:0000313" key="3">
    <source>
        <dbReference type="Proteomes" id="UP001172101"/>
    </source>
</evidence>
<keyword evidence="3" id="KW-1185">Reference proteome</keyword>
<sequence>MRCDNQNYCVNPTTGAFTWQQQYQQQQNVLPFMGMNMMMMMNNMETMPMQTQALRQNPRKTMVTNSAVSSRVLTVPSVILAEAEQQLSLADITAFLAISKPVNQFLHDSAAPSVLEMTIKEALSLAAYTDSPVGTEVSGARLVLSPLKDDAKLIIDGEPLDVTLVSVLFMRTSDDEILCAPKTTKAAEGDPPTLAKVLIGMGYKDHLEGMTIASLMAIVFRDTRRAADLLAFHVHAAFAKAGLENPVPDLYASTATARIGVTCKTGLDRVEIVSRPPPNSSGGARTEWGPVFKLGPVEAQVRDVRIIVTSAGTKAEEVTIRDEALLKMGESSVVMASIEARLPRMSKDEMEIQLTLGAPRYSTTALGGQYCRRVPPDEVFCGCAVARHAVPAPLPPVSGSIVQGSSSSNNNNSSGSSETPLQKLSNLKTEQAGITLRQSSRDLNQYLFKDVFLAANLEGWKEYVPVAPPKTLLAPEIRVMVVDPVS</sequence>
<dbReference type="GeneID" id="85323607"/>
<evidence type="ECO:0000256" key="1">
    <source>
        <dbReference type="SAM" id="MobiDB-lite"/>
    </source>
</evidence>
<dbReference type="EMBL" id="JAUIRO010000006">
    <property type="protein sequence ID" value="KAK0709945.1"/>
    <property type="molecule type" value="Genomic_DNA"/>
</dbReference>
<protein>
    <submittedName>
        <fullName evidence="2">Uncharacterized protein</fullName>
    </submittedName>
</protein>
<gene>
    <name evidence="2" type="ORF">B0T26DRAFT_679291</name>
</gene>
<dbReference type="RefSeq" id="XP_060293249.1">
    <property type="nucleotide sequence ID" value="XM_060440337.1"/>
</dbReference>
<accession>A0AA40A664</accession>
<name>A0AA40A664_9PEZI</name>